<dbReference type="EMBL" id="JXXN02001997">
    <property type="protein sequence ID" value="THD23694.1"/>
    <property type="molecule type" value="Genomic_DNA"/>
</dbReference>
<comment type="caution">
    <text evidence="1">The sequence shown here is derived from an EMBL/GenBank/DDBJ whole genome shotgun (WGS) entry which is preliminary data.</text>
</comment>
<dbReference type="AlphaFoldDB" id="A0A4E0RBA4"/>
<evidence type="ECO:0000313" key="1">
    <source>
        <dbReference type="EMBL" id="THD23694.1"/>
    </source>
</evidence>
<evidence type="ECO:0000313" key="2">
    <source>
        <dbReference type="Proteomes" id="UP000230066"/>
    </source>
</evidence>
<reference evidence="1" key="1">
    <citation type="submission" date="2019-03" db="EMBL/GenBank/DDBJ databases">
        <title>Improved annotation for the trematode Fasciola hepatica.</title>
        <authorList>
            <person name="Choi Y.-J."/>
            <person name="Martin J."/>
            <person name="Mitreva M."/>
        </authorList>
    </citation>
    <scope>NUCLEOTIDE SEQUENCE [LARGE SCALE GENOMIC DNA]</scope>
</reference>
<proteinExistence type="predicted"/>
<keyword evidence="2" id="KW-1185">Reference proteome</keyword>
<gene>
    <name evidence="1" type="ORF">D915_005356</name>
</gene>
<evidence type="ECO:0008006" key="3">
    <source>
        <dbReference type="Google" id="ProtNLM"/>
    </source>
</evidence>
<dbReference type="CDD" id="cd22999">
    <property type="entry name" value="SAP_SLX4"/>
    <property type="match status" value="1"/>
</dbReference>
<protein>
    <recommendedName>
        <fullName evidence="3">Structure-specific endonuclease subunit SLX4</fullName>
    </recommendedName>
</protein>
<sequence>MMGSQDSPSCPLCGISMLQWTAARKTLHLGACCEKTMSTCDNCPGCHKSLVNQIPRSHLKQCASRIKMKLIDFMALSAAENGPAFHPIELKRYIPASCTAPDGTTDEDMQTAVALSLSAIEEDRQRKFEAKLGARLHPTDVGPPSHLLLSEKQRCAIFSERLATIILQTRPVPQAVDRTSSRTQSRYRRKFWDTPHLWRLASQSNSSGAASSEEDEQNSNSFYVDALIPPISPAKSRWGSHLLSLSQIPGRSATKIRARFTKTDEVVISNDVPVEQAQGSFADSNPNTASEDNLDTAFVTGVVRNELFDLLHVLYEGDENQFRHSVTRLTPSIQALASSWGLPFPNAVPPLSTANLVNDTSPKLAGSEHFIVPSIQRDDQTSHILNNNTNPQLDHPSPSTPMVTPCANTNNSIVPTVPITAQFSRDLFSPVDEELEEDKFCLYPVPIVQEKEVEMTNVSNSPGTITAHSSVLTPFGPPLFDDQPTPGPLFKRIRLSEEASVARTEVTELTESIIDSVMCEPMFKESLAFTPASNSATVENVLVLSPEAKLANPALIERTPLTECRTTLSCQSPVTPLPNYVQMMTPELKHALSIYGVRPLPRKRAVKLLNEIYNELHRYESNYVSAASLVSQSHQTSHGTVNTETTKPQQLFHERIDLNSSSFSQITSLEAVHQQTTSALRPEQCAPGTDPPGIPVVSNDDACSSTRCEFEVDEPSEESDGENTNELDMESAVLNFLEKNDDLYQNVLIYTCIPFTLRNRSRGQSKARSTRVMKKRTRY</sequence>
<accession>A0A4E0RBA4</accession>
<dbReference type="GO" id="GO:0000712">
    <property type="term" value="P:resolution of meiotic recombination intermediates"/>
    <property type="evidence" value="ECO:0007669"/>
    <property type="project" value="TreeGrafter"/>
</dbReference>
<dbReference type="PANTHER" id="PTHR21541">
    <property type="entry name" value="BTB POZ DOMAIN CONTAINING 12"/>
    <property type="match status" value="1"/>
</dbReference>
<dbReference type="Proteomes" id="UP000230066">
    <property type="component" value="Unassembled WGS sequence"/>
</dbReference>
<organism evidence="1 2">
    <name type="scientific">Fasciola hepatica</name>
    <name type="common">Liver fluke</name>
    <dbReference type="NCBI Taxonomy" id="6192"/>
    <lineage>
        <taxon>Eukaryota</taxon>
        <taxon>Metazoa</taxon>
        <taxon>Spiralia</taxon>
        <taxon>Lophotrochozoa</taxon>
        <taxon>Platyhelminthes</taxon>
        <taxon>Trematoda</taxon>
        <taxon>Digenea</taxon>
        <taxon>Plagiorchiida</taxon>
        <taxon>Echinostomata</taxon>
        <taxon>Echinostomatoidea</taxon>
        <taxon>Fasciolidae</taxon>
        <taxon>Fasciola</taxon>
    </lineage>
</organism>
<dbReference type="PANTHER" id="PTHR21541:SF3">
    <property type="entry name" value="STRUCTURE-SPECIFIC ENDONUCLEASE SUBUNIT SLX4"/>
    <property type="match status" value="1"/>
</dbReference>
<name>A0A4E0RBA4_FASHE</name>
<dbReference type="GO" id="GO:0033557">
    <property type="term" value="C:Slx1-Slx4 complex"/>
    <property type="evidence" value="ECO:0007669"/>
    <property type="project" value="TreeGrafter"/>
</dbReference>